<reference evidence="6 7" key="1">
    <citation type="submission" date="2024-09" db="EMBL/GenBank/DDBJ databases">
        <title>Chromosome-scale assembly of Riccia fluitans.</title>
        <authorList>
            <person name="Paukszto L."/>
            <person name="Sawicki J."/>
            <person name="Karawczyk K."/>
            <person name="Piernik-Szablinska J."/>
            <person name="Szczecinska M."/>
            <person name="Mazdziarz M."/>
        </authorList>
    </citation>
    <scope>NUCLEOTIDE SEQUENCE [LARGE SCALE GENOMIC DNA]</scope>
    <source>
        <strain evidence="6">Rf_01</strain>
        <tissue evidence="6">Aerial parts of the thallus</tissue>
    </source>
</reference>
<protein>
    <recommendedName>
        <fullName evidence="5">PPPDE domain-containing protein</fullName>
    </recommendedName>
</protein>
<dbReference type="PANTHER" id="PTHR12378:SF7">
    <property type="entry name" value="DESUMOYLATING ISOPEPTIDASE 1"/>
    <property type="match status" value="1"/>
</dbReference>
<dbReference type="PANTHER" id="PTHR12378">
    <property type="entry name" value="DESUMOYLATING ISOPEPTIDASE"/>
    <property type="match status" value="1"/>
</dbReference>
<accession>A0ABD1XXH9</accession>
<feature type="domain" description="PPPDE" evidence="5">
    <location>
        <begin position="131"/>
        <end position="271"/>
    </location>
</feature>
<dbReference type="AlphaFoldDB" id="A0ABD1XXH9"/>
<keyword evidence="3" id="KW-0378">Hydrolase</keyword>
<dbReference type="Gene3D" id="3.90.1720.30">
    <property type="entry name" value="PPPDE domains"/>
    <property type="match status" value="1"/>
</dbReference>
<proteinExistence type="inferred from homology"/>
<keyword evidence="2" id="KW-0645">Protease</keyword>
<feature type="region of interest" description="Disordered" evidence="4">
    <location>
        <begin position="309"/>
        <end position="364"/>
    </location>
</feature>
<organism evidence="6 7">
    <name type="scientific">Riccia fluitans</name>
    <dbReference type="NCBI Taxonomy" id="41844"/>
    <lineage>
        <taxon>Eukaryota</taxon>
        <taxon>Viridiplantae</taxon>
        <taxon>Streptophyta</taxon>
        <taxon>Embryophyta</taxon>
        <taxon>Marchantiophyta</taxon>
        <taxon>Marchantiopsida</taxon>
        <taxon>Marchantiidae</taxon>
        <taxon>Marchantiales</taxon>
        <taxon>Ricciaceae</taxon>
        <taxon>Riccia</taxon>
    </lineage>
</organism>
<sequence length="422" mass="46120">MPSARRILAYKGSVVTDASGQASQPIPRGAFLLCWSIDSLGERLLLVDVALVEGLFYFFIWFDSKPVPFDNIINNERCRRSVSYFEVERLAERRNLGIRLGAIATPELVSSVLKSILRKLSVFVNMSQEGEKVVLNVYDLSQGLARQLSSSLLGKVIDGIWHTGVAVYGYEYYFGGGIQMTPVGQTPYGKPLRVVELGYTQIPKEVFEDYLREITPRYTQATYNVLRHNCNNFSEEVAQFLVGSSIPQYILGLPDEILNSPMGPMLMPMIQQLETTLRHNQAPQVAHPLRTGQGLPNFSGIQVPPSVGVSIKNQSSISSQPAPPQSGISTAESAPSGAEPQLTSTAKDGENKKPAEVKDKGIAVNGKKDSTLDARATVQEEITREFMMLMASGSLRASEAAALAARRVMERYGKIGSGVATS</sequence>
<gene>
    <name evidence="6" type="ORF">R1flu_025350</name>
</gene>
<evidence type="ECO:0000256" key="2">
    <source>
        <dbReference type="ARBA" id="ARBA00022670"/>
    </source>
</evidence>
<evidence type="ECO:0000259" key="5">
    <source>
        <dbReference type="PROSITE" id="PS51858"/>
    </source>
</evidence>
<comment type="similarity">
    <text evidence="1">Belongs to the DeSI family.</text>
</comment>
<evidence type="ECO:0000256" key="3">
    <source>
        <dbReference type="ARBA" id="ARBA00022801"/>
    </source>
</evidence>
<comment type="caution">
    <text evidence="6">The sequence shown here is derived from an EMBL/GenBank/DDBJ whole genome shotgun (WGS) entry which is preliminary data.</text>
</comment>
<keyword evidence="7" id="KW-1185">Reference proteome</keyword>
<dbReference type="GO" id="GO:0006508">
    <property type="term" value="P:proteolysis"/>
    <property type="evidence" value="ECO:0007669"/>
    <property type="project" value="UniProtKB-KW"/>
</dbReference>
<dbReference type="SMART" id="SM01179">
    <property type="entry name" value="DUF862"/>
    <property type="match status" value="1"/>
</dbReference>
<name>A0ABD1XXH9_9MARC</name>
<feature type="region of interest" description="Disordered" evidence="4">
    <location>
        <begin position="279"/>
        <end position="298"/>
    </location>
</feature>
<evidence type="ECO:0000313" key="7">
    <source>
        <dbReference type="Proteomes" id="UP001605036"/>
    </source>
</evidence>
<dbReference type="GO" id="GO:0008233">
    <property type="term" value="F:peptidase activity"/>
    <property type="evidence" value="ECO:0007669"/>
    <property type="project" value="UniProtKB-KW"/>
</dbReference>
<dbReference type="EMBL" id="JBHFFA010000007">
    <property type="protein sequence ID" value="KAL2613658.1"/>
    <property type="molecule type" value="Genomic_DNA"/>
</dbReference>
<dbReference type="PROSITE" id="PS51858">
    <property type="entry name" value="PPPDE"/>
    <property type="match status" value="1"/>
</dbReference>
<evidence type="ECO:0000256" key="1">
    <source>
        <dbReference type="ARBA" id="ARBA00008140"/>
    </source>
</evidence>
<dbReference type="Proteomes" id="UP001605036">
    <property type="component" value="Unassembled WGS sequence"/>
</dbReference>
<feature type="compositionally biased region" description="Low complexity" evidence="4">
    <location>
        <begin position="314"/>
        <end position="329"/>
    </location>
</feature>
<dbReference type="Pfam" id="PF05903">
    <property type="entry name" value="Peptidase_C97"/>
    <property type="match status" value="1"/>
</dbReference>
<dbReference type="InterPro" id="IPR008580">
    <property type="entry name" value="PPPDE_dom"/>
</dbReference>
<evidence type="ECO:0000256" key="4">
    <source>
        <dbReference type="SAM" id="MobiDB-lite"/>
    </source>
</evidence>
<feature type="compositionally biased region" description="Basic and acidic residues" evidence="4">
    <location>
        <begin position="347"/>
        <end position="364"/>
    </location>
</feature>
<dbReference type="InterPro" id="IPR042266">
    <property type="entry name" value="PPPDE_sf"/>
</dbReference>
<evidence type="ECO:0000313" key="6">
    <source>
        <dbReference type="EMBL" id="KAL2613658.1"/>
    </source>
</evidence>